<evidence type="ECO:0000313" key="2">
    <source>
        <dbReference type="Proteomes" id="UP000001343"/>
    </source>
</evidence>
<accession>A0AA87MQU4</accession>
<dbReference type="AlphaFoldDB" id="A0AA87MQU4"/>
<protein>
    <submittedName>
        <fullName evidence="1">Uncharacterized protein</fullName>
    </submittedName>
</protein>
<dbReference type="EMBL" id="AKWM02000030">
    <property type="protein sequence ID" value="EKS00659.1"/>
    <property type="molecule type" value="Genomic_DNA"/>
</dbReference>
<gene>
    <name evidence="1" type="ORF">LEP1GSC125_1445</name>
</gene>
<organism evidence="1 2">
    <name type="scientific">Leptospira mayottensis 200901122</name>
    <dbReference type="NCBI Taxonomy" id="1193010"/>
    <lineage>
        <taxon>Bacteria</taxon>
        <taxon>Pseudomonadati</taxon>
        <taxon>Spirochaetota</taxon>
        <taxon>Spirochaetia</taxon>
        <taxon>Leptospirales</taxon>
        <taxon>Leptospiraceae</taxon>
        <taxon>Leptospira</taxon>
    </lineage>
</organism>
<comment type="caution">
    <text evidence="1">The sequence shown here is derived from an EMBL/GenBank/DDBJ whole genome shotgun (WGS) entry which is preliminary data.</text>
</comment>
<proteinExistence type="predicted"/>
<reference evidence="1 2" key="1">
    <citation type="journal article" date="2014" name="Int. J. Syst. Evol. Microbiol.">
        <title>Leptospira mayottensis sp. nov., a pathogenic species of the genus Leptospira isolated from humans.</title>
        <authorList>
            <person name="Bourhy P."/>
            <person name="Collet L."/>
            <person name="Brisse S."/>
            <person name="Picardeau M."/>
        </authorList>
    </citation>
    <scope>NUCLEOTIDE SEQUENCE [LARGE SCALE GENOMIC DNA]</scope>
    <source>
        <strain evidence="1 2">200901122</strain>
    </source>
</reference>
<sequence length="38" mass="4739">MEKLIFYESNLFARKDYQIVFKPCDLYFFIDEQARNRS</sequence>
<name>A0AA87MQU4_9LEPT</name>
<evidence type="ECO:0000313" key="1">
    <source>
        <dbReference type="EMBL" id="EKS00659.1"/>
    </source>
</evidence>
<dbReference type="Proteomes" id="UP000001343">
    <property type="component" value="Unassembled WGS sequence"/>
</dbReference>